<dbReference type="InterPro" id="IPR041519">
    <property type="entry name" value="HEPN_RiboL-PSP"/>
</dbReference>
<evidence type="ECO:0000313" key="2">
    <source>
        <dbReference type="EMBL" id="NBC37756.1"/>
    </source>
</evidence>
<dbReference type="Pfam" id="PF18735">
    <property type="entry name" value="HEPN_RiboL-PSP"/>
    <property type="match status" value="1"/>
</dbReference>
<dbReference type="RefSeq" id="WP_161720135.1">
    <property type="nucleotide sequence ID" value="NZ_JAAAPO010000006.1"/>
</dbReference>
<accession>A0ABW9XGY2</accession>
<organism evidence="2 3">
    <name type="scientific">Novosphingobium ovatum</name>
    <dbReference type="NCBI Taxonomy" id="1908523"/>
    <lineage>
        <taxon>Bacteria</taxon>
        <taxon>Pseudomonadati</taxon>
        <taxon>Pseudomonadota</taxon>
        <taxon>Alphaproteobacteria</taxon>
        <taxon>Sphingomonadales</taxon>
        <taxon>Sphingomonadaceae</taxon>
        <taxon>Novosphingobium</taxon>
    </lineage>
</organism>
<gene>
    <name evidence="2" type="ORF">GTZ99_14465</name>
</gene>
<feature type="domain" description="RiboL-PSP-HEPN" evidence="1">
    <location>
        <begin position="14"/>
        <end position="170"/>
    </location>
</feature>
<evidence type="ECO:0000313" key="3">
    <source>
        <dbReference type="Proteomes" id="UP000753724"/>
    </source>
</evidence>
<sequence>MARADLDAHFAKIDELTEEIERIVPTDGYQNVQFRSDLAGLLVVAIAATYESCVKDVLYERALRHHVAFGAFAERNFEKLNSRIQIKDLKKYCQLFGSGALQNEFRDRLKERKEKLLQRSGKNIENCYEQVLEWRHAFAHAMVRNHTIEEAVNTHRCAKRVLYVFDEVISGSQ</sequence>
<comment type="caution">
    <text evidence="2">The sequence shown here is derived from an EMBL/GenBank/DDBJ whole genome shotgun (WGS) entry which is preliminary data.</text>
</comment>
<name>A0ABW9XGY2_9SPHN</name>
<reference evidence="3" key="1">
    <citation type="submission" date="2020-01" db="EMBL/GenBank/DDBJ databases">
        <title>Sphingomonas sp. strain CSW-10.</title>
        <authorList>
            <person name="Chen W.-M."/>
        </authorList>
    </citation>
    <scope>NUCLEOTIDE SEQUENCE [LARGE SCALE GENOMIC DNA]</scope>
    <source>
        <strain evidence="3">FSY-8</strain>
    </source>
</reference>
<keyword evidence="3" id="KW-1185">Reference proteome</keyword>
<dbReference type="EMBL" id="JAAAPO010000006">
    <property type="protein sequence ID" value="NBC37756.1"/>
    <property type="molecule type" value="Genomic_DNA"/>
</dbReference>
<protein>
    <recommendedName>
        <fullName evidence="1">RiboL-PSP-HEPN domain-containing protein</fullName>
    </recommendedName>
</protein>
<dbReference type="Proteomes" id="UP000753724">
    <property type="component" value="Unassembled WGS sequence"/>
</dbReference>
<proteinExistence type="predicted"/>
<evidence type="ECO:0000259" key="1">
    <source>
        <dbReference type="Pfam" id="PF18735"/>
    </source>
</evidence>